<feature type="transmembrane region" description="Helical" evidence="6">
    <location>
        <begin position="181"/>
        <end position="200"/>
    </location>
</feature>
<evidence type="ECO:0000256" key="3">
    <source>
        <dbReference type="ARBA" id="ARBA00022989"/>
    </source>
</evidence>
<dbReference type="PANTHER" id="PTHR23241">
    <property type="entry name" value="LATE EMBRYOGENESIS ABUNDANT PLANTS LEA-RELATED"/>
    <property type="match status" value="1"/>
</dbReference>
<dbReference type="PANTHER" id="PTHR23241:SF102">
    <property type="entry name" value="LD23009P"/>
    <property type="match status" value="1"/>
</dbReference>
<feature type="compositionally biased region" description="Polar residues" evidence="5">
    <location>
        <begin position="146"/>
        <end position="156"/>
    </location>
</feature>
<organism evidence="8 9">
    <name type="scientific">Aspergillus pseudoustus</name>
    <dbReference type="NCBI Taxonomy" id="1810923"/>
    <lineage>
        <taxon>Eukaryota</taxon>
        <taxon>Fungi</taxon>
        <taxon>Dikarya</taxon>
        <taxon>Ascomycota</taxon>
        <taxon>Pezizomycotina</taxon>
        <taxon>Eurotiomycetes</taxon>
        <taxon>Eurotiomycetidae</taxon>
        <taxon>Eurotiales</taxon>
        <taxon>Aspergillaceae</taxon>
        <taxon>Aspergillus</taxon>
        <taxon>Aspergillus subgen. Nidulantes</taxon>
    </lineage>
</organism>
<evidence type="ECO:0000256" key="6">
    <source>
        <dbReference type="SAM" id="Phobius"/>
    </source>
</evidence>
<comment type="caution">
    <text evidence="8">The sequence shown here is derived from an EMBL/GenBank/DDBJ whole genome shotgun (WGS) entry which is preliminary data.</text>
</comment>
<evidence type="ECO:0000256" key="4">
    <source>
        <dbReference type="ARBA" id="ARBA00023136"/>
    </source>
</evidence>
<evidence type="ECO:0000256" key="2">
    <source>
        <dbReference type="ARBA" id="ARBA00022692"/>
    </source>
</evidence>
<reference evidence="8 9" key="1">
    <citation type="submission" date="2024-07" db="EMBL/GenBank/DDBJ databases">
        <title>Section-level genome sequencing and comparative genomics of Aspergillus sections Usti and Cavernicolus.</title>
        <authorList>
            <consortium name="Lawrence Berkeley National Laboratory"/>
            <person name="Nybo J.L."/>
            <person name="Vesth T.C."/>
            <person name="Theobald S."/>
            <person name="Frisvad J.C."/>
            <person name="Larsen T.O."/>
            <person name="Kjaerboelling I."/>
            <person name="Rothschild-Mancinelli K."/>
            <person name="Lyhne E.K."/>
            <person name="Kogle M.E."/>
            <person name="Barry K."/>
            <person name="Clum A."/>
            <person name="Na H."/>
            <person name="Ledsgaard L."/>
            <person name="Lin J."/>
            <person name="Lipzen A."/>
            <person name="Kuo A."/>
            <person name="Riley R."/>
            <person name="Mondo S."/>
            <person name="Labutti K."/>
            <person name="Haridas S."/>
            <person name="Pangalinan J."/>
            <person name="Salamov A.A."/>
            <person name="Simmons B.A."/>
            <person name="Magnuson J.K."/>
            <person name="Chen J."/>
            <person name="Drula E."/>
            <person name="Henrissat B."/>
            <person name="Wiebenga A."/>
            <person name="Lubbers R.J."/>
            <person name="Gomes A.C."/>
            <person name="Makela M.R."/>
            <person name="Stajich J."/>
            <person name="Grigoriev I.V."/>
            <person name="Mortensen U.H."/>
            <person name="De Vries R.P."/>
            <person name="Baker S.E."/>
            <person name="Andersen M.R."/>
        </authorList>
    </citation>
    <scope>NUCLEOTIDE SEQUENCE [LARGE SCALE GENOMIC DNA]</scope>
    <source>
        <strain evidence="8 9">CBS 123904</strain>
    </source>
</reference>
<evidence type="ECO:0000313" key="9">
    <source>
        <dbReference type="Proteomes" id="UP001610446"/>
    </source>
</evidence>
<keyword evidence="2 6" id="KW-0812">Transmembrane</keyword>
<dbReference type="EMBL" id="JBFXLU010000255">
    <property type="protein sequence ID" value="KAL2832759.1"/>
    <property type="molecule type" value="Genomic_DNA"/>
</dbReference>
<name>A0ABR4IYC7_9EURO</name>
<accession>A0ABR4IYC7</accession>
<sequence>MPFSIPAPLTAPLPYHFLSYGALLGTELYQTFVNTKVTYLALPPREFLRLQRRLFPIYFRTQVGLALLTIVTRPPTSLSRVSDRGMGAGVASVLPNTTTFLSWWDTPAVTDVLPLALVAVVGVANWLVYGPETSKAGARRAVAVPSGSQERGQTPDDQGAKFDEEKVKQVKCEFSRNHAMCIHLNLVGVVATIWYAFLFARRVSLA</sequence>
<gene>
    <name evidence="8" type="ORF">BJY01DRAFT_225707</name>
</gene>
<proteinExistence type="predicted"/>
<feature type="region of interest" description="Disordered" evidence="5">
    <location>
        <begin position="143"/>
        <end position="162"/>
    </location>
</feature>
<evidence type="ECO:0000313" key="8">
    <source>
        <dbReference type="EMBL" id="KAL2832759.1"/>
    </source>
</evidence>
<evidence type="ECO:0000256" key="5">
    <source>
        <dbReference type="SAM" id="MobiDB-lite"/>
    </source>
</evidence>
<keyword evidence="3 6" id="KW-1133">Transmembrane helix</keyword>
<feature type="domain" description="TMEM205-like" evidence="7">
    <location>
        <begin position="18"/>
        <end position="140"/>
    </location>
</feature>
<dbReference type="Proteomes" id="UP001610446">
    <property type="component" value="Unassembled WGS sequence"/>
</dbReference>
<dbReference type="Pfam" id="PF13664">
    <property type="entry name" value="DUF4149"/>
    <property type="match status" value="1"/>
</dbReference>
<evidence type="ECO:0000256" key="1">
    <source>
        <dbReference type="ARBA" id="ARBA00004370"/>
    </source>
</evidence>
<keyword evidence="9" id="KW-1185">Reference proteome</keyword>
<dbReference type="InterPro" id="IPR025423">
    <property type="entry name" value="TMEM205-like"/>
</dbReference>
<protein>
    <recommendedName>
        <fullName evidence="7">TMEM205-like domain-containing protein</fullName>
    </recommendedName>
</protein>
<feature type="transmembrane region" description="Helical" evidence="6">
    <location>
        <begin position="112"/>
        <end position="130"/>
    </location>
</feature>
<comment type="subcellular location">
    <subcellularLocation>
        <location evidence="1">Membrane</location>
    </subcellularLocation>
</comment>
<evidence type="ECO:0000259" key="7">
    <source>
        <dbReference type="Pfam" id="PF13664"/>
    </source>
</evidence>
<dbReference type="InterPro" id="IPR053009">
    <property type="entry name" value="Xanthocillin_Biosynth-Assoc"/>
</dbReference>
<keyword evidence="4 6" id="KW-0472">Membrane</keyword>